<evidence type="ECO:0000313" key="2">
    <source>
        <dbReference type="EMBL" id="RSC16287.1"/>
    </source>
</evidence>
<dbReference type="Proteomes" id="UP000282299">
    <property type="component" value="Unassembled WGS sequence"/>
</dbReference>
<accession>A0AAQ1A3L1</accession>
<feature type="transmembrane region" description="Helical" evidence="1">
    <location>
        <begin position="6"/>
        <end position="29"/>
    </location>
</feature>
<feature type="transmembrane region" description="Helical" evidence="1">
    <location>
        <begin position="91"/>
        <end position="113"/>
    </location>
</feature>
<reference evidence="3" key="1">
    <citation type="submission" date="2018-10" db="EMBL/GenBank/DDBJ databases">
        <title>FDA dAtabase for Regulatory Grade micrObial Sequences (FDA-ARGOS): Supporting development and validation of Infectious Disease Dx tests.</title>
        <authorList>
            <person name="Goldberg B."/>
            <person name="Campos J."/>
            <person name="Tallon L."/>
            <person name="Sadzewicz L."/>
            <person name="Zhao X."/>
            <person name="Vavikolanu K."/>
            <person name="Mehta A."/>
            <person name="Aluvathingal J."/>
            <person name="Nadendla S."/>
            <person name="Geyer C."/>
            <person name="Nandy P."/>
            <person name="Yan Y."/>
            <person name="Sichtig H."/>
        </authorList>
    </citation>
    <scope>NUCLEOTIDE SEQUENCE [LARGE SCALE GENOMIC DNA]</scope>
    <source>
        <strain evidence="3">FDAARGOS_526</strain>
    </source>
</reference>
<feature type="transmembrane region" description="Helical" evidence="1">
    <location>
        <begin position="50"/>
        <end position="71"/>
    </location>
</feature>
<name>A0AAQ1A3L1_CITKO</name>
<keyword evidence="1" id="KW-1133">Transmembrane helix</keyword>
<evidence type="ECO:0000313" key="3">
    <source>
        <dbReference type="Proteomes" id="UP000282299"/>
    </source>
</evidence>
<proteinExistence type="predicted"/>
<keyword evidence="1" id="KW-0472">Membrane</keyword>
<gene>
    <name evidence="2" type="ORF">EGS84_04700</name>
</gene>
<dbReference type="EMBL" id="RKIT01000002">
    <property type="protein sequence ID" value="RSC16287.1"/>
    <property type="molecule type" value="Genomic_DNA"/>
</dbReference>
<protein>
    <submittedName>
        <fullName evidence="2">DUF1240 domain-containing protein</fullName>
    </submittedName>
</protein>
<evidence type="ECO:0000256" key="1">
    <source>
        <dbReference type="SAM" id="Phobius"/>
    </source>
</evidence>
<sequence>MTKLHLRLISFSLTIFFCSLLYMIFTGSIMENFLSLIRMGDVISYNKNTCAIVGGIPTILIFSMFSVFALFSKEGRLKKLPTTIELWMTMIVVISFLIGIIANCLIPFLFLGLSYTSCPQKKLHDFYVTDIELCKTIVDKRGLW</sequence>
<comment type="caution">
    <text evidence="2">The sequence shown here is derived from an EMBL/GenBank/DDBJ whole genome shotgun (WGS) entry which is preliminary data.</text>
</comment>
<keyword evidence="1" id="KW-0812">Transmembrane</keyword>
<organism evidence="2 3">
    <name type="scientific">Citrobacter koseri</name>
    <name type="common">Citrobacter diversus</name>
    <dbReference type="NCBI Taxonomy" id="545"/>
    <lineage>
        <taxon>Bacteria</taxon>
        <taxon>Pseudomonadati</taxon>
        <taxon>Pseudomonadota</taxon>
        <taxon>Gammaproteobacteria</taxon>
        <taxon>Enterobacterales</taxon>
        <taxon>Enterobacteriaceae</taxon>
        <taxon>Citrobacter</taxon>
    </lineage>
</organism>
<dbReference type="AlphaFoldDB" id="A0AAQ1A3L1"/>